<name>A0A0C9R096_9HYME</name>
<gene>
    <name evidence="2" type="primary">FBXO7</name>
    <name evidence="2" type="ORF">g.33466</name>
</gene>
<dbReference type="InterPro" id="IPR001810">
    <property type="entry name" value="F-box_dom"/>
</dbReference>
<dbReference type="GO" id="GO:0019901">
    <property type="term" value="F:protein kinase binding"/>
    <property type="evidence" value="ECO:0007669"/>
    <property type="project" value="InterPro"/>
</dbReference>
<dbReference type="InterPro" id="IPR047118">
    <property type="entry name" value="Fbxo7"/>
</dbReference>
<reference evidence="2" key="1">
    <citation type="submission" date="2015-01" db="EMBL/GenBank/DDBJ databases">
        <title>Transcriptome Assembly of Fopius arisanus.</title>
        <authorList>
            <person name="Geib S."/>
        </authorList>
    </citation>
    <scope>NUCLEOTIDE SEQUENCE</scope>
</reference>
<protein>
    <submittedName>
        <fullName evidence="2">FBXO7 protein</fullName>
    </submittedName>
</protein>
<accession>A0A0C9R096</accession>
<dbReference type="SUPFAM" id="SSF81383">
    <property type="entry name" value="F-box domain"/>
    <property type="match status" value="1"/>
</dbReference>
<dbReference type="PANTHER" id="PTHR15537:SF2">
    <property type="entry name" value="F-BOX ONLY PROTEIN 7"/>
    <property type="match status" value="1"/>
</dbReference>
<sequence length="208" mass="23470">NLRTNGGTMSRGIRVEDSTFFKLSPALEKIVLSLRSDVTHHDQLITVSTVIMEEVGYYIDDSGDDDSRPFDPVKWRASGVYEISMRNRLTEDLDFKLEAIPVGDVLVLNVSPIDKSVKTRSMAVETLAFINPYSSDLPGTYLDLKRLSHRFKDTLTTPIRDEILNAAEVTNPSLLGLPVEIQQKILSFLDSKSARNLKCCSRKFRELF</sequence>
<dbReference type="InterPro" id="IPR036047">
    <property type="entry name" value="F-box-like_dom_sf"/>
</dbReference>
<dbReference type="PANTHER" id="PTHR15537">
    <property type="entry name" value="F-BOX ONLY PROTEIN 7"/>
    <property type="match status" value="1"/>
</dbReference>
<organism evidence="2">
    <name type="scientific">Fopius arisanus</name>
    <dbReference type="NCBI Taxonomy" id="64838"/>
    <lineage>
        <taxon>Eukaryota</taxon>
        <taxon>Metazoa</taxon>
        <taxon>Ecdysozoa</taxon>
        <taxon>Arthropoda</taxon>
        <taxon>Hexapoda</taxon>
        <taxon>Insecta</taxon>
        <taxon>Pterygota</taxon>
        <taxon>Neoptera</taxon>
        <taxon>Endopterygota</taxon>
        <taxon>Hymenoptera</taxon>
        <taxon>Apocrita</taxon>
        <taxon>Ichneumonoidea</taxon>
        <taxon>Braconidae</taxon>
        <taxon>Opiinae</taxon>
        <taxon>Fopius</taxon>
    </lineage>
</organism>
<dbReference type="PROSITE" id="PS50181">
    <property type="entry name" value="FBOX"/>
    <property type="match status" value="1"/>
</dbReference>
<evidence type="ECO:0000259" key="1">
    <source>
        <dbReference type="PROSITE" id="PS50181"/>
    </source>
</evidence>
<dbReference type="AlphaFoldDB" id="A0A0C9R096"/>
<proteinExistence type="predicted"/>
<evidence type="ECO:0000313" key="2">
    <source>
        <dbReference type="EMBL" id="JAG76124.1"/>
    </source>
</evidence>
<dbReference type="EMBL" id="GBYB01006357">
    <property type="protein sequence ID" value="JAG76124.1"/>
    <property type="molecule type" value="Transcribed_RNA"/>
</dbReference>
<dbReference type="Gene3D" id="3.40.1000.30">
    <property type="match status" value="1"/>
</dbReference>
<dbReference type="GO" id="GO:1903599">
    <property type="term" value="P:positive regulation of autophagy of mitochondrion"/>
    <property type="evidence" value="ECO:0007669"/>
    <property type="project" value="TreeGrafter"/>
</dbReference>
<feature type="non-terminal residue" evidence="2">
    <location>
        <position position="1"/>
    </location>
</feature>
<feature type="domain" description="F-box" evidence="1">
    <location>
        <begin position="171"/>
        <end position="208"/>
    </location>
</feature>
<dbReference type="Pfam" id="PF00646">
    <property type="entry name" value="F-box"/>
    <property type="match status" value="1"/>
</dbReference>